<proteinExistence type="predicted"/>
<dbReference type="InterPro" id="IPR001789">
    <property type="entry name" value="Sig_transdc_resp-reg_receiver"/>
</dbReference>
<dbReference type="STRING" id="909663.GCA_000512235_02339"/>
<dbReference type="PANTHER" id="PTHR43228:SF1">
    <property type="entry name" value="TWO-COMPONENT RESPONSE REGULATOR ARR22"/>
    <property type="match status" value="1"/>
</dbReference>
<evidence type="ECO:0000313" key="3">
    <source>
        <dbReference type="Proteomes" id="UP000777265"/>
    </source>
</evidence>
<sequence>MRVLVVDDFATMRKIVKNVLRQINIDNVVEAENGKHALSVLNDDSIDLIISDWMMPEMTGIEFLKICKGDEEKKKIPFIMVTAEGQKDSVMEAIKSGVDNYIVKPFTPEKLKEAIDKARTRAGK</sequence>
<name>A0A351U1K9_9BACT</name>
<keyword evidence="1" id="KW-0597">Phosphoprotein</keyword>
<dbReference type="AlphaFoldDB" id="A0A351U1K9"/>
<evidence type="ECO:0000313" key="2">
    <source>
        <dbReference type="EMBL" id="NLW35981.1"/>
    </source>
</evidence>
<feature type="modified residue" description="4-aspartylphosphate" evidence="1">
    <location>
        <position position="52"/>
    </location>
</feature>
<dbReference type="InterPro" id="IPR011006">
    <property type="entry name" value="CheY-like_superfamily"/>
</dbReference>
<dbReference type="SUPFAM" id="SSF52172">
    <property type="entry name" value="CheY-like"/>
    <property type="match status" value="1"/>
</dbReference>
<organism evidence="2 3">
    <name type="scientific">Syntrophorhabdus aromaticivorans</name>
    <dbReference type="NCBI Taxonomy" id="328301"/>
    <lineage>
        <taxon>Bacteria</taxon>
        <taxon>Pseudomonadati</taxon>
        <taxon>Thermodesulfobacteriota</taxon>
        <taxon>Syntrophorhabdia</taxon>
        <taxon>Syntrophorhabdales</taxon>
        <taxon>Syntrophorhabdaceae</taxon>
        <taxon>Syntrophorhabdus</taxon>
    </lineage>
</organism>
<reference evidence="2" key="1">
    <citation type="journal article" date="2020" name="Biotechnol. Biofuels">
        <title>New insights from the biogas microbiome by comprehensive genome-resolved metagenomics of nearly 1600 species originating from multiple anaerobic digesters.</title>
        <authorList>
            <person name="Campanaro S."/>
            <person name="Treu L."/>
            <person name="Rodriguez-R L.M."/>
            <person name="Kovalovszki A."/>
            <person name="Ziels R.M."/>
            <person name="Maus I."/>
            <person name="Zhu X."/>
            <person name="Kougias P.G."/>
            <person name="Basile A."/>
            <person name="Luo G."/>
            <person name="Schluter A."/>
            <person name="Konstantinidis K.T."/>
            <person name="Angelidaki I."/>
        </authorList>
    </citation>
    <scope>NUCLEOTIDE SEQUENCE</scope>
    <source>
        <strain evidence="2">AS06rmzACSIP_7</strain>
    </source>
</reference>
<dbReference type="PANTHER" id="PTHR43228">
    <property type="entry name" value="TWO-COMPONENT RESPONSE REGULATOR"/>
    <property type="match status" value="1"/>
</dbReference>
<dbReference type="Pfam" id="PF00072">
    <property type="entry name" value="Response_reg"/>
    <property type="match status" value="1"/>
</dbReference>
<dbReference type="GO" id="GO:0000160">
    <property type="term" value="P:phosphorelay signal transduction system"/>
    <property type="evidence" value="ECO:0007669"/>
    <property type="project" value="InterPro"/>
</dbReference>
<dbReference type="EMBL" id="JAAYEE010000197">
    <property type="protein sequence ID" value="NLW35981.1"/>
    <property type="molecule type" value="Genomic_DNA"/>
</dbReference>
<gene>
    <name evidence="2" type="ORF">GXY80_10955</name>
</gene>
<dbReference type="PROSITE" id="PS50110">
    <property type="entry name" value="RESPONSE_REGULATORY"/>
    <property type="match status" value="1"/>
</dbReference>
<comment type="caution">
    <text evidence="2">The sequence shown here is derived from an EMBL/GenBank/DDBJ whole genome shotgun (WGS) entry which is preliminary data.</text>
</comment>
<dbReference type="InterPro" id="IPR052048">
    <property type="entry name" value="ST_Response_Regulator"/>
</dbReference>
<protein>
    <submittedName>
        <fullName evidence="2">Response regulator</fullName>
    </submittedName>
</protein>
<accession>A0A351U1K9</accession>
<dbReference type="Proteomes" id="UP000777265">
    <property type="component" value="Unassembled WGS sequence"/>
</dbReference>
<reference evidence="2" key="2">
    <citation type="submission" date="2020-01" db="EMBL/GenBank/DDBJ databases">
        <authorList>
            <person name="Campanaro S."/>
        </authorList>
    </citation>
    <scope>NUCLEOTIDE SEQUENCE</scope>
    <source>
        <strain evidence="2">AS06rmzACSIP_7</strain>
    </source>
</reference>
<dbReference type="SMART" id="SM00448">
    <property type="entry name" value="REC"/>
    <property type="match status" value="1"/>
</dbReference>
<evidence type="ECO:0000256" key="1">
    <source>
        <dbReference type="PROSITE-ProRule" id="PRU00169"/>
    </source>
</evidence>
<dbReference type="Gene3D" id="3.40.50.2300">
    <property type="match status" value="1"/>
</dbReference>